<keyword evidence="4" id="KW-0342">GTP-binding</keyword>
<gene>
    <name evidence="6" type="ordered locus">Sulac_1520</name>
</gene>
<dbReference type="InterPro" id="IPR052040">
    <property type="entry name" value="GTPase/Isobutyryl-CoA_mutase"/>
</dbReference>
<dbReference type="PATRIC" id="fig|679936.5.peg.1586"/>
<dbReference type="NCBIfam" id="TIGR00750">
    <property type="entry name" value="lao"/>
    <property type="match status" value="1"/>
</dbReference>
<dbReference type="STRING" id="679936.Sulac_1520"/>
<dbReference type="HOGENOM" id="CLU_043725_1_0_9"/>
<dbReference type="PANTHER" id="PTHR43087">
    <property type="entry name" value="LYSINE/ARGININE/ORNITHINE TRANSPORT SYSTEM KINASE"/>
    <property type="match status" value="1"/>
</dbReference>
<keyword evidence="3" id="KW-0378">Hydrolase</keyword>
<dbReference type="Proteomes" id="UP000005439">
    <property type="component" value="Chromosome"/>
</dbReference>
<evidence type="ECO:0000313" key="6">
    <source>
        <dbReference type="EMBL" id="AEW05017.1"/>
    </source>
</evidence>
<evidence type="ECO:0000256" key="4">
    <source>
        <dbReference type="ARBA" id="ARBA00023134"/>
    </source>
</evidence>
<dbReference type="GO" id="GO:0005525">
    <property type="term" value="F:GTP binding"/>
    <property type="evidence" value="ECO:0007669"/>
    <property type="project" value="UniProtKB-KW"/>
</dbReference>
<reference evidence="7" key="1">
    <citation type="submission" date="2011-12" db="EMBL/GenBank/DDBJ databases">
        <title>The complete genome of chromosome of Sulfobacillus acidophilus DSM 10332.</title>
        <authorList>
            <person name="Lucas S."/>
            <person name="Han J."/>
            <person name="Lapidus A."/>
            <person name="Bruce D."/>
            <person name="Goodwin L."/>
            <person name="Pitluck S."/>
            <person name="Peters L."/>
            <person name="Kyrpides N."/>
            <person name="Mavromatis K."/>
            <person name="Ivanova N."/>
            <person name="Mikhailova N."/>
            <person name="Chertkov O."/>
            <person name="Saunders E."/>
            <person name="Detter J.C."/>
            <person name="Tapia R."/>
            <person name="Han C."/>
            <person name="Land M."/>
            <person name="Hauser L."/>
            <person name="Markowitz V."/>
            <person name="Cheng J.-F."/>
            <person name="Hugenholtz P."/>
            <person name="Woyke T."/>
            <person name="Wu D."/>
            <person name="Pukall R."/>
            <person name="Gehrich-Schroeter G."/>
            <person name="Schneider S."/>
            <person name="Klenk H.-P."/>
            <person name="Eisen J.A."/>
        </authorList>
    </citation>
    <scope>NUCLEOTIDE SEQUENCE [LARGE SCALE GENOMIC DNA]</scope>
    <source>
        <strain evidence="7">ATCC 700253 / DSM 10332 / NAL</strain>
    </source>
</reference>
<protein>
    <submittedName>
        <fullName evidence="6">LAO/AO transport system ATPase</fullName>
    </submittedName>
</protein>
<dbReference type="GO" id="GO:0003924">
    <property type="term" value="F:GTPase activity"/>
    <property type="evidence" value="ECO:0007669"/>
    <property type="project" value="InterPro"/>
</dbReference>
<dbReference type="InterPro" id="IPR005129">
    <property type="entry name" value="GTPase_ArgK"/>
</dbReference>
<evidence type="ECO:0000256" key="3">
    <source>
        <dbReference type="ARBA" id="ARBA00022801"/>
    </source>
</evidence>
<evidence type="ECO:0000313" key="7">
    <source>
        <dbReference type="Proteomes" id="UP000005439"/>
    </source>
</evidence>
<dbReference type="PANTHER" id="PTHR43087:SF1">
    <property type="entry name" value="LAO_AO TRANSPORT SYSTEM ATPASE"/>
    <property type="match status" value="1"/>
</dbReference>
<accession>G8TXR1</accession>
<dbReference type="EMBL" id="CP003179">
    <property type="protein sequence ID" value="AEW05017.1"/>
    <property type="molecule type" value="Genomic_DNA"/>
</dbReference>
<comment type="similarity">
    <text evidence="1">Belongs to the SIMIBI class G3E GTPase family. ArgK/MeaB subfamily.</text>
</comment>
<reference evidence="6 7" key="2">
    <citation type="journal article" date="2012" name="Stand. Genomic Sci.">
        <title>Complete genome sequence of the moderately thermophilic mineral-sulfide-oxidizing firmicute Sulfobacillus acidophilus type strain (NAL(T)).</title>
        <authorList>
            <person name="Anderson I."/>
            <person name="Chertkov O."/>
            <person name="Chen A."/>
            <person name="Saunders E."/>
            <person name="Lapidus A."/>
            <person name="Nolan M."/>
            <person name="Lucas S."/>
            <person name="Hammon N."/>
            <person name="Deshpande S."/>
            <person name="Cheng J.F."/>
            <person name="Han C."/>
            <person name="Tapia R."/>
            <person name="Goodwin L.A."/>
            <person name="Pitluck S."/>
            <person name="Liolios K."/>
            <person name="Pagani I."/>
            <person name="Ivanova N."/>
            <person name="Mikhailova N."/>
            <person name="Pati A."/>
            <person name="Palaniappan K."/>
            <person name="Land M."/>
            <person name="Pan C."/>
            <person name="Rohde M."/>
            <person name="Pukall R."/>
            <person name="Goker M."/>
            <person name="Detter J.C."/>
            <person name="Woyke T."/>
            <person name="Bristow J."/>
            <person name="Eisen J.A."/>
            <person name="Markowitz V."/>
            <person name="Hugenholtz P."/>
            <person name="Kyrpides N.C."/>
            <person name="Klenk H.P."/>
            <person name="Mavromatis K."/>
        </authorList>
    </citation>
    <scope>NUCLEOTIDE SEQUENCE [LARGE SCALE GENOMIC DNA]</scope>
    <source>
        <strain evidence="7">ATCC 700253 / DSM 10332 / NAL</strain>
    </source>
</reference>
<evidence type="ECO:0000256" key="1">
    <source>
        <dbReference type="ARBA" id="ARBA00009625"/>
    </source>
</evidence>
<proteinExistence type="inferred from homology"/>
<keyword evidence="5" id="KW-0143">Chaperone</keyword>
<keyword evidence="2" id="KW-0547">Nucleotide-binding</keyword>
<dbReference type="Gene3D" id="3.40.50.300">
    <property type="entry name" value="P-loop containing nucleotide triphosphate hydrolases"/>
    <property type="match status" value="1"/>
</dbReference>
<keyword evidence="7" id="KW-1185">Reference proteome</keyword>
<dbReference type="AlphaFoldDB" id="G8TXR1"/>
<name>G8TXR1_SULAD</name>
<dbReference type="InterPro" id="IPR027417">
    <property type="entry name" value="P-loop_NTPase"/>
</dbReference>
<sequence>MTSVAQLAEKIQAGDKRAIARGLTWVEKATPEGRELVRSIFAKGGQAHVIGITGAPGVGKSTLVNALTLTLRARGHRVGILAVDPSSPFSGGAILGDRIRMQESVMDPGVFMRSLASRGHLGGLSRATFGALAVLDAAGFDKILIETVGAGQSEVEIMQLAHTTLVVLAPGLGDDIQAIKAGILEIGQIFVVNKADRDGADHTVRQLKTMLTLGSETLDWVPPIVKTVAEKSEGIGEVADAIEQHRTFLFQRGLFQDRRLVQTEHMIEQSLADEVARRLADARQRPVWRQWIEAVSHGELDASQAALAILETREEDSDGLKHLK</sequence>
<evidence type="ECO:0000256" key="2">
    <source>
        <dbReference type="ARBA" id="ARBA00022741"/>
    </source>
</evidence>
<dbReference type="SUPFAM" id="SSF52540">
    <property type="entry name" value="P-loop containing nucleoside triphosphate hydrolases"/>
    <property type="match status" value="1"/>
</dbReference>
<evidence type="ECO:0000256" key="5">
    <source>
        <dbReference type="ARBA" id="ARBA00023186"/>
    </source>
</evidence>
<dbReference type="Pfam" id="PF03308">
    <property type="entry name" value="MeaB"/>
    <property type="match status" value="1"/>
</dbReference>
<organism evidence="6 7">
    <name type="scientific">Sulfobacillus acidophilus (strain ATCC 700253 / DSM 10332 / NAL)</name>
    <dbReference type="NCBI Taxonomy" id="679936"/>
    <lineage>
        <taxon>Bacteria</taxon>
        <taxon>Bacillati</taxon>
        <taxon>Bacillota</taxon>
        <taxon>Clostridia</taxon>
        <taxon>Eubacteriales</taxon>
        <taxon>Clostridiales Family XVII. Incertae Sedis</taxon>
        <taxon>Sulfobacillus</taxon>
    </lineage>
</organism>
<dbReference type="KEGG" id="sap:Sulac_1520"/>
<dbReference type="CDD" id="cd03114">
    <property type="entry name" value="MMAA-like"/>
    <property type="match status" value="1"/>
</dbReference>